<sequence>MFSIKRIGLWGRRRKDSDQGAVTSVLAALLAGGVVMGLGAVVIDVGQLYVEREQLQSGADAASMAVALSCIRGDLCTSAAQTTLATTFAGRNAGGDQKAGTQICINNTGCPATWNTAITCPPMFTPPAGQSIGNYVEVRTSTLTSTGGTLLPPTFAGALSGINYKGKQVGTCARVNWGPPVVTKVFALGISLCDWKRMTGNNTNFYSPIGSLLSGLGLYTTIGLNPPTPGADSAIVKSGSTVLLGSVAPSCTTPLNTTVPRGYGWLMYQDLSAPDSNCMMNLAVDDLPRASLLSFTSLTCIPLLQGYAAAGRPILVPIYDKLIPSVSPILSVAPQYHIVGFAPFVPTGYYTLLGGLVKGLTSILSGGLAQGINDVLCITSACITGYFTKLLTPATRPTGFGTGQNFGATVIARTG</sequence>
<gene>
    <name evidence="3" type="ORF">Afe05nite_14230</name>
</gene>
<accession>A0A919IYG2</accession>
<reference evidence="3" key="1">
    <citation type="submission" date="2021-01" db="EMBL/GenBank/DDBJ databases">
        <title>Whole genome shotgun sequence of Actinoplanes ferrugineus NBRC 15555.</title>
        <authorList>
            <person name="Komaki H."/>
            <person name="Tamura T."/>
        </authorList>
    </citation>
    <scope>NUCLEOTIDE SEQUENCE</scope>
    <source>
        <strain evidence="3">NBRC 15555</strain>
    </source>
</reference>
<feature type="transmembrane region" description="Helical" evidence="1">
    <location>
        <begin position="21"/>
        <end position="43"/>
    </location>
</feature>
<keyword evidence="1" id="KW-0812">Transmembrane</keyword>
<dbReference type="Proteomes" id="UP000598174">
    <property type="component" value="Unassembled WGS sequence"/>
</dbReference>
<evidence type="ECO:0000259" key="2">
    <source>
        <dbReference type="Pfam" id="PF13400"/>
    </source>
</evidence>
<dbReference type="InterPro" id="IPR028087">
    <property type="entry name" value="Tad_N"/>
</dbReference>
<organism evidence="3 4">
    <name type="scientific">Paractinoplanes ferrugineus</name>
    <dbReference type="NCBI Taxonomy" id="113564"/>
    <lineage>
        <taxon>Bacteria</taxon>
        <taxon>Bacillati</taxon>
        <taxon>Actinomycetota</taxon>
        <taxon>Actinomycetes</taxon>
        <taxon>Micromonosporales</taxon>
        <taxon>Micromonosporaceae</taxon>
        <taxon>Paractinoplanes</taxon>
    </lineage>
</organism>
<evidence type="ECO:0000256" key="1">
    <source>
        <dbReference type="SAM" id="Phobius"/>
    </source>
</evidence>
<evidence type="ECO:0000313" key="3">
    <source>
        <dbReference type="EMBL" id="GIE09583.1"/>
    </source>
</evidence>
<keyword evidence="1" id="KW-0472">Membrane</keyword>
<dbReference type="Pfam" id="PF13400">
    <property type="entry name" value="Tad"/>
    <property type="match status" value="1"/>
</dbReference>
<protein>
    <recommendedName>
        <fullName evidence="2">Putative Flp pilus-assembly TadG-like N-terminal domain-containing protein</fullName>
    </recommendedName>
</protein>
<dbReference type="AlphaFoldDB" id="A0A919IYG2"/>
<feature type="domain" description="Putative Flp pilus-assembly TadG-like N-terminal" evidence="2">
    <location>
        <begin position="20"/>
        <end position="67"/>
    </location>
</feature>
<name>A0A919IYG2_9ACTN</name>
<comment type="caution">
    <text evidence="3">The sequence shown here is derived from an EMBL/GenBank/DDBJ whole genome shotgun (WGS) entry which is preliminary data.</text>
</comment>
<proteinExistence type="predicted"/>
<keyword evidence="1" id="KW-1133">Transmembrane helix</keyword>
<keyword evidence="4" id="KW-1185">Reference proteome</keyword>
<dbReference type="EMBL" id="BOMM01000009">
    <property type="protein sequence ID" value="GIE09583.1"/>
    <property type="molecule type" value="Genomic_DNA"/>
</dbReference>
<evidence type="ECO:0000313" key="4">
    <source>
        <dbReference type="Proteomes" id="UP000598174"/>
    </source>
</evidence>